<evidence type="ECO:0000313" key="3">
    <source>
        <dbReference type="EMBL" id="MEK8050426.1"/>
    </source>
</evidence>
<evidence type="ECO:0000256" key="2">
    <source>
        <dbReference type="SAM" id="SignalP"/>
    </source>
</evidence>
<feature type="signal peptide" evidence="2">
    <location>
        <begin position="1"/>
        <end position="28"/>
    </location>
</feature>
<keyword evidence="2" id="KW-0732">Signal</keyword>
<gene>
    <name evidence="3" type="ORF">AACH10_09270</name>
</gene>
<comment type="caution">
    <text evidence="3">The sequence shown here is derived from an EMBL/GenBank/DDBJ whole genome shotgun (WGS) entry which is preliminary data.</text>
</comment>
<reference evidence="3 4" key="1">
    <citation type="submission" date="2024-04" db="EMBL/GenBank/DDBJ databases">
        <title>Novel species of the genus Ideonella isolated from streams.</title>
        <authorList>
            <person name="Lu H."/>
        </authorList>
    </citation>
    <scope>NUCLEOTIDE SEQUENCE [LARGE SCALE GENOMIC DNA]</scope>
    <source>
        <strain evidence="3 4">DXS22W</strain>
    </source>
</reference>
<organism evidence="3 4">
    <name type="scientific">Pseudaquabacterium inlustre</name>
    <dbReference type="NCBI Taxonomy" id="2984192"/>
    <lineage>
        <taxon>Bacteria</taxon>
        <taxon>Pseudomonadati</taxon>
        <taxon>Pseudomonadota</taxon>
        <taxon>Betaproteobacteria</taxon>
        <taxon>Burkholderiales</taxon>
        <taxon>Sphaerotilaceae</taxon>
        <taxon>Pseudaquabacterium</taxon>
    </lineage>
</organism>
<accession>A0ABU9CEX5</accession>
<feature type="compositionally biased region" description="Low complexity" evidence="1">
    <location>
        <begin position="367"/>
        <end position="383"/>
    </location>
</feature>
<evidence type="ECO:0000313" key="4">
    <source>
        <dbReference type="Proteomes" id="UP001365405"/>
    </source>
</evidence>
<dbReference type="EMBL" id="JBBUTH010000004">
    <property type="protein sequence ID" value="MEK8050426.1"/>
    <property type="molecule type" value="Genomic_DNA"/>
</dbReference>
<proteinExistence type="predicted"/>
<name>A0ABU9CEX5_9BURK</name>
<dbReference type="RefSeq" id="WP_341410101.1">
    <property type="nucleotide sequence ID" value="NZ_JBBUTH010000004.1"/>
</dbReference>
<dbReference type="Proteomes" id="UP001365405">
    <property type="component" value="Unassembled WGS sequence"/>
</dbReference>
<keyword evidence="4" id="KW-1185">Reference proteome</keyword>
<feature type="chain" id="PRO_5046159778" evidence="2">
    <location>
        <begin position="29"/>
        <end position="383"/>
    </location>
</feature>
<protein>
    <submittedName>
        <fullName evidence="3">Uncharacterized protein</fullName>
    </submittedName>
</protein>
<sequence length="383" mass="41664">MSLPSVRIRFAAPALALIAALATSPLRAGEFSDEFDRQRFKEGLKHEIAFREAAIHVAWGAEPLCDDTTEIEPFVLWSTRTVRKGLSSKHQELFKQATGMDEHWRIAWLDEAAPDELKLGQRVIAVNKRPLPAPGQKFELSAVFRGGSTMSVDDQAFWTVMHQAREEANSDQTMTLTLEGGREIKVSTQTGCSGTVMASAFDDEPENFLRQDGKRSKIPGNAMLEARTRDEYRWLAAFGTYFLASEKSIQRQRSSDDVGNAFMIGKVLALAVPGGGTILSAVEAQTQRTIQVDGLVGGADLFANEVVMALGGDPSVGMKLSDRLKAQGTRADVIVLSEFRRSNVELHLRTLKEIDAARKKAEEAEAAAEAAAPAASAASGSTR</sequence>
<feature type="region of interest" description="Disordered" evidence="1">
    <location>
        <begin position="362"/>
        <end position="383"/>
    </location>
</feature>
<evidence type="ECO:0000256" key="1">
    <source>
        <dbReference type="SAM" id="MobiDB-lite"/>
    </source>
</evidence>